<evidence type="ECO:0000313" key="1">
    <source>
        <dbReference type="EMBL" id="UFP95703.1"/>
    </source>
</evidence>
<accession>A0ABY3PQ81</accession>
<keyword evidence="2" id="KW-1185">Reference proteome</keyword>
<dbReference type="InterPro" id="IPR003835">
    <property type="entry name" value="Glyco_trans_19"/>
</dbReference>
<sequence>MSEPLDIVLLSNGPGELNTWVRPVVAELVRRWPAARLSVILAPDGNSSGKEEQMALSIPGIARVQPARAYGRFLLTGRTAAGWDWSRHGLVLFLGGDQGLSVLVARRLGYPIVAYAEWQARWTRFIDRFGLREEQVRARSGRERFAGQFQVVGDLMIDAARSTGAGGRLQVRRSLGLDDAAQLLALLPGSKPAKLSMGIPLMLGIVEGLARRRPGLHFVLPVAPGLAAADLERFARPGNPDLPLVEGLSGRLVRDQGGVEYLQSPGGAQVRLWFERPAYDLLAQSDLALTTVGANTAELGILGVPMIVIIPTNRLDAMRAWDGVPGLLSGLPGRLGASIAAAINKRLVGRLGLLAWPNIRAGRMVVPELCRRLCPSDLLPIVEEWLDDPARRRAVACELRQAMGPDGAARAFVDLAAATLAGSYPA</sequence>
<proteinExistence type="predicted"/>
<dbReference type="EMBL" id="CP063845">
    <property type="protein sequence ID" value="UFP95703.1"/>
    <property type="molecule type" value="Genomic_DNA"/>
</dbReference>
<organism evidence="1 2">
    <name type="scientific">Gloeobacter morelensis MG652769</name>
    <dbReference type="NCBI Taxonomy" id="2781736"/>
    <lineage>
        <taxon>Bacteria</taxon>
        <taxon>Bacillati</taxon>
        <taxon>Cyanobacteriota</taxon>
        <taxon>Cyanophyceae</taxon>
        <taxon>Gloeobacterales</taxon>
        <taxon>Gloeobacteraceae</taxon>
        <taxon>Gloeobacter</taxon>
        <taxon>Gloeobacter morelensis</taxon>
    </lineage>
</organism>
<reference evidence="1 2" key="1">
    <citation type="journal article" date="2021" name="Genome Biol. Evol.">
        <title>Complete Genome Sequencing of a Novel Gloeobacter Species from a Waterfall Cave in Mexico.</title>
        <authorList>
            <person name="Saw J.H."/>
            <person name="Cardona T."/>
            <person name="Montejano G."/>
        </authorList>
    </citation>
    <scope>NUCLEOTIDE SEQUENCE [LARGE SCALE GENOMIC DNA]</scope>
    <source>
        <strain evidence="1">MG652769</strain>
    </source>
</reference>
<protein>
    <submittedName>
        <fullName evidence="1">Lipid-A-disaccharide synthase</fullName>
    </submittedName>
</protein>
<dbReference type="PANTHER" id="PTHR30372:SF6">
    <property type="entry name" value="LIPID-A-DISACCHARIDE SYNTHASE"/>
    <property type="match status" value="1"/>
</dbReference>
<dbReference type="Proteomes" id="UP001054846">
    <property type="component" value="Chromosome"/>
</dbReference>
<gene>
    <name evidence="1" type="ORF">ISF26_05565</name>
</gene>
<dbReference type="RefSeq" id="WP_230842925.1">
    <property type="nucleotide sequence ID" value="NZ_CP063845.1"/>
</dbReference>
<name>A0ABY3PQ81_9CYAN</name>
<dbReference type="PANTHER" id="PTHR30372">
    <property type="entry name" value="LIPID-A-DISACCHARIDE SYNTHASE"/>
    <property type="match status" value="1"/>
</dbReference>
<dbReference type="SUPFAM" id="SSF53756">
    <property type="entry name" value="UDP-Glycosyltransferase/glycogen phosphorylase"/>
    <property type="match status" value="1"/>
</dbReference>
<evidence type="ECO:0000313" key="2">
    <source>
        <dbReference type="Proteomes" id="UP001054846"/>
    </source>
</evidence>